<protein>
    <recommendedName>
        <fullName evidence="4">EamA family transporter</fullName>
    </recommendedName>
</protein>
<keyword evidence="1" id="KW-0472">Membrane</keyword>
<evidence type="ECO:0000313" key="3">
    <source>
        <dbReference type="Proteomes" id="UP000185596"/>
    </source>
</evidence>
<feature type="transmembrane region" description="Helical" evidence="1">
    <location>
        <begin position="39"/>
        <end position="57"/>
    </location>
</feature>
<evidence type="ECO:0008006" key="4">
    <source>
        <dbReference type="Google" id="ProtNLM"/>
    </source>
</evidence>
<dbReference type="Proteomes" id="UP000185596">
    <property type="component" value="Unassembled WGS sequence"/>
</dbReference>
<evidence type="ECO:0000256" key="1">
    <source>
        <dbReference type="SAM" id="Phobius"/>
    </source>
</evidence>
<sequence length="67" mass="6803">MSTRTSTFLLACAGLLWGTGGLTGALLQSHGGLAPIPVAAYRLLVGGLVATATLAWFGRLHPLTDPA</sequence>
<evidence type="ECO:0000313" key="2">
    <source>
        <dbReference type="EMBL" id="OLF10429.1"/>
    </source>
</evidence>
<accession>A0A1Q8C7T6</accession>
<gene>
    <name evidence="2" type="ORF">BU204_31620</name>
</gene>
<proteinExistence type="predicted"/>
<comment type="caution">
    <text evidence="2">The sequence shown here is derived from an EMBL/GenBank/DDBJ whole genome shotgun (WGS) entry which is preliminary data.</text>
</comment>
<feature type="non-terminal residue" evidence="2">
    <location>
        <position position="67"/>
    </location>
</feature>
<reference evidence="2 3" key="1">
    <citation type="submission" date="2016-12" db="EMBL/GenBank/DDBJ databases">
        <title>The draft genome sequence of Actinophytocola sp. 11-183.</title>
        <authorList>
            <person name="Wang W."/>
            <person name="Yuan L."/>
        </authorList>
    </citation>
    <scope>NUCLEOTIDE SEQUENCE [LARGE SCALE GENOMIC DNA]</scope>
    <source>
        <strain evidence="2 3">11-183</strain>
    </source>
</reference>
<name>A0A1Q8C7T6_9PSEU</name>
<dbReference type="EMBL" id="MSIE01000075">
    <property type="protein sequence ID" value="OLF10429.1"/>
    <property type="molecule type" value="Genomic_DNA"/>
</dbReference>
<organism evidence="2 3">
    <name type="scientific">Actinophytocola xanthii</name>
    <dbReference type="NCBI Taxonomy" id="1912961"/>
    <lineage>
        <taxon>Bacteria</taxon>
        <taxon>Bacillati</taxon>
        <taxon>Actinomycetota</taxon>
        <taxon>Actinomycetes</taxon>
        <taxon>Pseudonocardiales</taxon>
        <taxon>Pseudonocardiaceae</taxon>
    </lineage>
</organism>
<keyword evidence="1" id="KW-1133">Transmembrane helix</keyword>
<keyword evidence="3" id="KW-1185">Reference proteome</keyword>
<keyword evidence="1" id="KW-0812">Transmembrane</keyword>
<dbReference type="AlphaFoldDB" id="A0A1Q8C7T6"/>